<dbReference type="AlphaFoldDB" id="A0AA38XAB8"/>
<gene>
    <name evidence="3" type="ORF">H2200_005817</name>
</gene>
<dbReference type="Proteomes" id="UP001172673">
    <property type="component" value="Unassembled WGS sequence"/>
</dbReference>
<evidence type="ECO:0008006" key="5">
    <source>
        <dbReference type="Google" id="ProtNLM"/>
    </source>
</evidence>
<accession>A0AA38XAB8</accession>
<evidence type="ECO:0000313" key="3">
    <source>
        <dbReference type="EMBL" id="KAJ9609490.1"/>
    </source>
</evidence>
<dbReference type="PANTHER" id="PTHR12459">
    <property type="entry name" value="TRANSMEMBRANE PROTEIN 135-RELATED"/>
    <property type="match status" value="1"/>
</dbReference>
<keyword evidence="2" id="KW-1133">Transmembrane helix</keyword>
<sequence length="522" mass="58103">MAVDQLPIRLLVNEREYEVLRRLFSRSALAKRGDEKAQPQDGTSASPVGDDHTAAAFRSALRVFIVTYGSLKALGAILDRLSARKSQTASRSRKPLVASHSKMALSLSSLLFFHATLYRIFVRLRLQLLHEKVRSIRERYPRIYAMLTSKIAPAIAASLSGFALGICPADQLRMTIAVYVGCRALELGYAAIEHTKLIRNKPSWMGSWLLFALSQGQLLHAFVFDRDCFPEAYGSFVIGYTPEYIQRRPPNLSRQVSWPSPNNIVDALAQMARLRWPTFVSPILHPKIPNTLPATIDTVISPITSRAHPGIQNLSCALIHPSDPSCFLAYLRQMLLSFPEIAKFFAKYYGAMSLLRINKIIKAPIASLNRVSESVLRTTIAIAGSIGASWGTICLFQILLPRAFIPKFRFFVGGLLGGMFQLFDRTTYGHANSLYAARTSVDSLWKVGVKHRWWKGVKGGDVWVIVASLALVNVVYDLGRNTKAGEDTVMKLIKVLRGEIELGLQKRKNTAVEATTTEEKAE</sequence>
<feature type="region of interest" description="Disordered" evidence="1">
    <location>
        <begin position="31"/>
        <end position="50"/>
    </location>
</feature>
<evidence type="ECO:0000256" key="2">
    <source>
        <dbReference type="SAM" id="Phobius"/>
    </source>
</evidence>
<keyword evidence="2" id="KW-0472">Membrane</keyword>
<name>A0AA38XAB8_9EURO</name>
<reference evidence="3" key="1">
    <citation type="submission" date="2022-10" db="EMBL/GenBank/DDBJ databases">
        <title>Culturing micro-colonial fungi from biological soil crusts in the Mojave desert and describing Neophaeococcomyces mojavensis, and introducing the new genera and species Taxawa tesnikishii.</title>
        <authorList>
            <person name="Kurbessoian T."/>
            <person name="Stajich J.E."/>
        </authorList>
    </citation>
    <scope>NUCLEOTIDE SEQUENCE</scope>
    <source>
        <strain evidence="3">TK_41</strain>
    </source>
</reference>
<feature type="transmembrane region" description="Helical" evidence="2">
    <location>
        <begin position="143"/>
        <end position="166"/>
    </location>
</feature>
<organism evidence="3 4">
    <name type="scientific">Cladophialophora chaetospira</name>
    <dbReference type="NCBI Taxonomy" id="386627"/>
    <lineage>
        <taxon>Eukaryota</taxon>
        <taxon>Fungi</taxon>
        <taxon>Dikarya</taxon>
        <taxon>Ascomycota</taxon>
        <taxon>Pezizomycotina</taxon>
        <taxon>Eurotiomycetes</taxon>
        <taxon>Chaetothyriomycetidae</taxon>
        <taxon>Chaetothyriales</taxon>
        <taxon>Herpotrichiellaceae</taxon>
        <taxon>Cladophialophora</taxon>
    </lineage>
</organism>
<dbReference type="InterPro" id="IPR026749">
    <property type="entry name" value="Tmem135"/>
</dbReference>
<keyword evidence="4" id="KW-1185">Reference proteome</keyword>
<protein>
    <recommendedName>
        <fullName evidence="5">Transmembrane protein 135 N-terminal domain-containing protein</fullName>
    </recommendedName>
</protein>
<evidence type="ECO:0000256" key="1">
    <source>
        <dbReference type="SAM" id="MobiDB-lite"/>
    </source>
</evidence>
<dbReference type="PANTHER" id="PTHR12459:SF19">
    <property type="entry name" value="TRANSMEMBRANE PROTEIN 135 N-TERMINAL DOMAIN-CONTAINING PROTEIN"/>
    <property type="match status" value="1"/>
</dbReference>
<keyword evidence="2" id="KW-0812">Transmembrane</keyword>
<evidence type="ECO:0000313" key="4">
    <source>
        <dbReference type="Proteomes" id="UP001172673"/>
    </source>
</evidence>
<feature type="transmembrane region" description="Helical" evidence="2">
    <location>
        <begin position="103"/>
        <end position="122"/>
    </location>
</feature>
<dbReference type="EMBL" id="JAPDRK010000008">
    <property type="protein sequence ID" value="KAJ9609490.1"/>
    <property type="molecule type" value="Genomic_DNA"/>
</dbReference>
<proteinExistence type="predicted"/>
<comment type="caution">
    <text evidence="3">The sequence shown here is derived from an EMBL/GenBank/DDBJ whole genome shotgun (WGS) entry which is preliminary data.</text>
</comment>